<feature type="non-terminal residue" evidence="6">
    <location>
        <position position="135"/>
    </location>
</feature>
<keyword evidence="3" id="KW-1133">Transmembrane helix</keyword>
<protein>
    <recommendedName>
        <fullName evidence="5">Translocation and assembly module TamB C-terminal domain-containing protein</fullName>
    </recommendedName>
</protein>
<evidence type="ECO:0000256" key="3">
    <source>
        <dbReference type="ARBA" id="ARBA00022989"/>
    </source>
</evidence>
<sequence>IMEGSSVVWAGDPMDADLDITAVYNVEASASGLMAAQITSQSSGNMGQFRQELDFMVYLRIGGEISAPRLSFGLDRPEDEQGALSGQVYGRVQQINQQENELNKQVFSLLVLNRFFPSSGSPGTEGGTLSFARDN</sequence>
<keyword evidence="7" id="KW-1185">Reference proteome</keyword>
<comment type="caution">
    <text evidence="6">The sequence shown here is derived from an EMBL/GenBank/DDBJ whole genome shotgun (WGS) entry which is preliminary data.</text>
</comment>
<evidence type="ECO:0000313" key="7">
    <source>
        <dbReference type="Proteomes" id="UP000703674"/>
    </source>
</evidence>
<evidence type="ECO:0000256" key="2">
    <source>
        <dbReference type="ARBA" id="ARBA00022692"/>
    </source>
</evidence>
<dbReference type="RefSeq" id="WP_168139801.1">
    <property type="nucleotide sequence ID" value="NZ_JAAVJR010000832.1"/>
</dbReference>
<accession>A0ABX1D7G6</accession>
<dbReference type="EMBL" id="JAAVJR010000832">
    <property type="protein sequence ID" value="NJW55123.1"/>
    <property type="molecule type" value="Genomic_DNA"/>
</dbReference>
<evidence type="ECO:0000256" key="1">
    <source>
        <dbReference type="ARBA" id="ARBA00004167"/>
    </source>
</evidence>
<gene>
    <name evidence="6" type="ORF">HC175_19610</name>
</gene>
<evidence type="ECO:0000313" key="6">
    <source>
        <dbReference type="EMBL" id="NJW55123.1"/>
    </source>
</evidence>
<proteinExistence type="predicted"/>
<keyword evidence="4" id="KW-0472">Membrane</keyword>
<evidence type="ECO:0000259" key="5">
    <source>
        <dbReference type="Pfam" id="PF04357"/>
    </source>
</evidence>
<feature type="non-terminal residue" evidence="6">
    <location>
        <position position="1"/>
    </location>
</feature>
<feature type="domain" description="Translocation and assembly module TamB C-terminal" evidence="5">
    <location>
        <begin position="3"/>
        <end position="133"/>
    </location>
</feature>
<name>A0ABX1D7G6_9FLAO</name>
<dbReference type="Proteomes" id="UP000703674">
    <property type="component" value="Unassembled WGS sequence"/>
</dbReference>
<organism evidence="6 7">
    <name type="scientific">Salinimicrobium oceani</name>
    <dbReference type="NCBI Taxonomy" id="2722702"/>
    <lineage>
        <taxon>Bacteria</taxon>
        <taxon>Pseudomonadati</taxon>
        <taxon>Bacteroidota</taxon>
        <taxon>Flavobacteriia</taxon>
        <taxon>Flavobacteriales</taxon>
        <taxon>Flavobacteriaceae</taxon>
        <taxon>Salinimicrobium</taxon>
    </lineage>
</organism>
<reference evidence="6 7" key="1">
    <citation type="submission" date="2020-03" db="EMBL/GenBank/DDBJ databases">
        <title>Salinimicrobium sp. nov, isolated from SCS.</title>
        <authorList>
            <person name="Cao W.R."/>
        </authorList>
    </citation>
    <scope>NUCLEOTIDE SEQUENCE [LARGE SCALE GENOMIC DNA]</scope>
    <source>
        <strain evidence="7">J15B91</strain>
    </source>
</reference>
<keyword evidence="2" id="KW-0812">Transmembrane</keyword>
<dbReference type="Pfam" id="PF04357">
    <property type="entry name" value="TamB"/>
    <property type="match status" value="1"/>
</dbReference>
<evidence type="ECO:0000256" key="4">
    <source>
        <dbReference type="ARBA" id="ARBA00023136"/>
    </source>
</evidence>
<dbReference type="InterPro" id="IPR007452">
    <property type="entry name" value="TamB_C"/>
</dbReference>
<comment type="subcellular location">
    <subcellularLocation>
        <location evidence="1">Membrane</location>
        <topology evidence="1">Single-pass membrane protein</topology>
    </subcellularLocation>
</comment>